<accession>C5LQP4</accession>
<dbReference type="AlphaFoldDB" id="C5LQP4"/>
<organism evidence="3">
    <name type="scientific">Perkinsus marinus (strain ATCC 50983 / TXsc)</name>
    <dbReference type="NCBI Taxonomy" id="423536"/>
    <lineage>
        <taxon>Eukaryota</taxon>
        <taxon>Sar</taxon>
        <taxon>Alveolata</taxon>
        <taxon>Perkinsozoa</taxon>
        <taxon>Perkinsea</taxon>
        <taxon>Perkinsida</taxon>
        <taxon>Perkinsidae</taxon>
        <taxon>Perkinsus</taxon>
    </lineage>
</organism>
<sequence length="145" mass="14874">MLPETSPMLPPSTSRASLTQHDARGSVLGAAAPSVLAAEPGTFSVYAPKAVNVPPSQGGPSATFSLPSPLLMQHFLPQPQASGGMYKVQSFSTTLQRASSSTAALLAGGVSTEGSTPGLHTYAQRLQTPEDTPRLSITSLPMQGV</sequence>
<dbReference type="InParanoid" id="C5LQP4"/>
<proteinExistence type="predicted"/>
<evidence type="ECO:0000256" key="1">
    <source>
        <dbReference type="SAM" id="MobiDB-lite"/>
    </source>
</evidence>
<evidence type="ECO:0000313" key="2">
    <source>
        <dbReference type="EMBL" id="EER00779.1"/>
    </source>
</evidence>
<dbReference type="RefSeq" id="XP_002768061.1">
    <property type="nucleotide sequence ID" value="XM_002768015.1"/>
</dbReference>
<feature type="region of interest" description="Disordered" evidence="1">
    <location>
        <begin position="1"/>
        <end position="25"/>
    </location>
</feature>
<feature type="compositionally biased region" description="Polar residues" evidence="1">
    <location>
        <begin position="11"/>
        <end position="20"/>
    </location>
</feature>
<evidence type="ECO:0000313" key="3">
    <source>
        <dbReference type="Proteomes" id="UP000007800"/>
    </source>
</evidence>
<gene>
    <name evidence="2" type="ORF">Pmar_PMAR002844</name>
</gene>
<dbReference type="EMBL" id="GG684654">
    <property type="protein sequence ID" value="EER00779.1"/>
    <property type="molecule type" value="Genomic_DNA"/>
</dbReference>
<dbReference type="GeneID" id="9043969"/>
<dbReference type="Proteomes" id="UP000007800">
    <property type="component" value="Unassembled WGS sequence"/>
</dbReference>
<keyword evidence="3" id="KW-1185">Reference proteome</keyword>
<reference evidence="2 3" key="1">
    <citation type="submission" date="2008-07" db="EMBL/GenBank/DDBJ databases">
        <authorList>
            <person name="El-Sayed N."/>
            <person name="Caler E."/>
            <person name="Inman J."/>
            <person name="Amedeo P."/>
            <person name="Hass B."/>
            <person name="Wortman J."/>
        </authorList>
    </citation>
    <scope>NUCLEOTIDE SEQUENCE [LARGE SCALE GENOMIC DNA]</scope>
    <source>
        <strain evidence="3">ATCC 50983 / TXsc</strain>
    </source>
</reference>
<name>C5LQP4_PERM5</name>
<protein>
    <submittedName>
        <fullName evidence="2">Uncharacterized protein</fullName>
    </submittedName>
</protein>